<proteinExistence type="predicted"/>
<feature type="region of interest" description="Disordered" evidence="1">
    <location>
        <begin position="1"/>
        <end position="44"/>
    </location>
</feature>
<evidence type="ECO:0000256" key="1">
    <source>
        <dbReference type="SAM" id="MobiDB-lite"/>
    </source>
</evidence>
<evidence type="ECO:0000313" key="2">
    <source>
        <dbReference type="EMBL" id="CAG8984077.1"/>
    </source>
</evidence>
<dbReference type="OrthoDB" id="10389886at2759"/>
<dbReference type="AlphaFoldDB" id="A0A9N9QE15"/>
<feature type="compositionally biased region" description="Polar residues" evidence="1">
    <location>
        <begin position="1"/>
        <end position="10"/>
    </location>
</feature>
<organism evidence="2 3">
    <name type="scientific">Hymenoscyphus albidus</name>
    <dbReference type="NCBI Taxonomy" id="595503"/>
    <lineage>
        <taxon>Eukaryota</taxon>
        <taxon>Fungi</taxon>
        <taxon>Dikarya</taxon>
        <taxon>Ascomycota</taxon>
        <taxon>Pezizomycotina</taxon>
        <taxon>Leotiomycetes</taxon>
        <taxon>Helotiales</taxon>
        <taxon>Helotiaceae</taxon>
        <taxon>Hymenoscyphus</taxon>
    </lineage>
</organism>
<name>A0A9N9QE15_9HELO</name>
<protein>
    <submittedName>
        <fullName evidence="2">Uncharacterized protein</fullName>
    </submittedName>
</protein>
<evidence type="ECO:0000313" key="3">
    <source>
        <dbReference type="Proteomes" id="UP000701801"/>
    </source>
</evidence>
<sequence>MPQDNTQTLQPKIPKIKISGSSENISQNNASQKHTSQNTTHTAQNSQIVEAQKITQTLFTHIAPVDTTLTVEERDAWRRASRKQIADFEAKIRESLKKKRPSLLGRLSSSWRGSE</sequence>
<accession>A0A9N9QE15</accession>
<dbReference type="Proteomes" id="UP000701801">
    <property type="component" value="Unassembled WGS sequence"/>
</dbReference>
<feature type="compositionally biased region" description="Polar residues" evidence="1">
    <location>
        <begin position="19"/>
        <end position="44"/>
    </location>
</feature>
<reference evidence="2" key="1">
    <citation type="submission" date="2021-07" db="EMBL/GenBank/DDBJ databases">
        <authorList>
            <person name="Durling M."/>
        </authorList>
    </citation>
    <scope>NUCLEOTIDE SEQUENCE</scope>
</reference>
<comment type="caution">
    <text evidence="2">The sequence shown here is derived from an EMBL/GenBank/DDBJ whole genome shotgun (WGS) entry which is preliminary data.</text>
</comment>
<gene>
    <name evidence="2" type="ORF">HYALB_00003019</name>
</gene>
<keyword evidence="3" id="KW-1185">Reference proteome</keyword>
<dbReference type="EMBL" id="CAJVRM010000749">
    <property type="protein sequence ID" value="CAG8984077.1"/>
    <property type="molecule type" value="Genomic_DNA"/>
</dbReference>